<evidence type="ECO:0000313" key="2">
    <source>
        <dbReference type="Proteomes" id="UP000824120"/>
    </source>
</evidence>
<dbReference type="PANTHER" id="PTHR33116:SF67">
    <property type="entry name" value="REVERSE TRANSCRIPTASE"/>
    <property type="match status" value="1"/>
</dbReference>
<name>A0A9J5YU05_SOLCO</name>
<dbReference type="Proteomes" id="UP000824120">
    <property type="component" value="Chromosome 6"/>
</dbReference>
<dbReference type="PANTHER" id="PTHR33116">
    <property type="entry name" value="REVERSE TRANSCRIPTASE ZINC-BINDING DOMAIN-CONTAINING PROTEIN-RELATED-RELATED"/>
    <property type="match status" value="1"/>
</dbReference>
<gene>
    <name evidence="1" type="ORF">H5410_033752</name>
</gene>
<dbReference type="AlphaFoldDB" id="A0A9J5YU05"/>
<reference evidence="1 2" key="1">
    <citation type="submission" date="2020-09" db="EMBL/GenBank/DDBJ databases">
        <title>De no assembly of potato wild relative species, Solanum commersonii.</title>
        <authorList>
            <person name="Cho K."/>
        </authorList>
    </citation>
    <scope>NUCLEOTIDE SEQUENCE [LARGE SCALE GENOMIC DNA]</scope>
    <source>
        <strain evidence="1">LZ3.2</strain>
        <tissue evidence="1">Leaf</tissue>
    </source>
</reference>
<proteinExistence type="predicted"/>
<evidence type="ECO:0008006" key="3">
    <source>
        <dbReference type="Google" id="ProtNLM"/>
    </source>
</evidence>
<evidence type="ECO:0000313" key="1">
    <source>
        <dbReference type="EMBL" id="KAG5602382.1"/>
    </source>
</evidence>
<protein>
    <recommendedName>
        <fullName evidence="3">Reverse transcriptase domain-containing protein</fullName>
    </recommendedName>
</protein>
<sequence>MPKWSPKINHIAHADDTILFGSGDRHSMIQMMKIWRDYETVSGQMINKDKSFFYLHEKTPLIVTIRLRIRPGNLSFTYLGCPIYYGRKKNSYFEGLIKKVAAEFSYGITDSCPLVENTF</sequence>
<keyword evidence="2" id="KW-1185">Reference proteome</keyword>
<comment type="caution">
    <text evidence="1">The sequence shown here is derived from an EMBL/GenBank/DDBJ whole genome shotgun (WGS) entry which is preliminary data.</text>
</comment>
<dbReference type="OrthoDB" id="1744944at2759"/>
<accession>A0A9J5YU05</accession>
<organism evidence="1 2">
    <name type="scientific">Solanum commersonii</name>
    <name type="common">Commerson's wild potato</name>
    <name type="synonym">Commerson's nightshade</name>
    <dbReference type="NCBI Taxonomy" id="4109"/>
    <lineage>
        <taxon>Eukaryota</taxon>
        <taxon>Viridiplantae</taxon>
        <taxon>Streptophyta</taxon>
        <taxon>Embryophyta</taxon>
        <taxon>Tracheophyta</taxon>
        <taxon>Spermatophyta</taxon>
        <taxon>Magnoliopsida</taxon>
        <taxon>eudicotyledons</taxon>
        <taxon>Gunneridae</taxon>
        <taxon>Pentapetalae</taxon>
        <taxon>asterids</taxon>
        <taxon>lamiids</taxon>
        <taxon>Solanales</taxon>
        <taxon>Solanaceae</taxon>
        <taxon>Solanoideae</taxon>
        <taxon>Solaneae</taxon>
        <taxon>Solanum</taxon>
    </lineage>
</organism>
<dbReference type="EMBL" id="JACXVP010000006">
    <property type="protein sequence ID" value="KAG5602382.1"/>
    <property type="molecule type" value="Genomic_DNA"/>
</dbReference>